<keyword evidence="1" id="KW-0732">Signal</keyword>
<sequence length="161" mass="17816">MKKILSVLLLAGAIITLWACNTKQEAAPSAIDENIFTFTLTDGRGLMEPNNGFQTQVTLRSTPYFTMQWAPILEEAILEGSYHYTKTGRSSGVLILSSTTKLASPLPPPTFSTEYRLQLTFIDNKSGQFQGDYFSPEGGGTLSGTFTFERMADKSMDFKDF</sequence>
<gene>
    <name evidence="2" type="ORF">JYU14_02580</name>
</gene>
<keyword evidence="3" id="KW-1185">Reference proteome</keyword>
<proteinExistence type="predicted"/>
<feature type="signal peptide" evidence="1">
    <location>
        <begin position="1"/>
        <end position="19"/>
    </location>
</feature>
<protein>
    <recommendedName>
        <fullName evidence="4">Lipoprotein</fullName>
    </recommendedName>
</protein>
<feature type="chain" id="PRO_5045800743" description="Lipoprotein" evidence="1">
    <location>
        <begin position="20"/>
        <end position="161"/>
    </location>
</feature>
<accession>A0ABS3AR02</accession>
<reference evidence="2 3" key="1">
    <citation type="submission" date="2021-02" db="EMBL/GenBank/DDBJ databases">
        <title>Activity-based single-cell genomes from oceanic crustal fluid captures similar information to metagenomic and metatranscriptomic surveys with orders of magnitude less sampling.</title>
        <authorList>
            <person name="D'Angelo T.S."/>
            <person name="Orcutt B.N."/>
        </authorList>
    </citation>
    <scope>NUCLEOTIDE SEQUENCE [LARGE SCALE GENOMIC DNA]</scope>
    <source>
        <strain evidence="2">AH-315-G07</strain>
    </source>
</reference>
<evidence type="ECO:0000256" key="1">
    <source>
        <dbReference type="SAM" id="SignalP"/>
    </source>
</evidence>
<evidence type="ECO:0008006" key="4">
    <source>
        <dbReference type="Google" id="ProtNLM"/>
    </source>
</evidence>
<dbReference type="EMBL" id="JAFITR010000042">
    <property type="protein sequence ID" value="MBN4066949.1"/>
    <property type="molecule type" value="Genomic_DNA"/>
</dbReference>
<comment type="caution">
    <text evidence="2">The sequence shown here is derived from an EMBL/GenBank/DDBJ whole genome shotgun (WGS) entry which is preliminary data.</text>
</comment>
<evidence type="ECO:0000313" key="2">
    <source>
        <dbReference type="EMBL" id="MBN4066949.1"/>
    </source>
</evidence>
<name>A0ABS3AR02_9BACT</name>
<evidence type="ECO:0000313" key="3">
    <source>
        <dbReference type="Proteomes" id="UP000722121"/>
    </source>
</evidence>
<dbReference type="Proteomes" id="UP000722121">
    <property type="component" value="Unassembled WGS sequence"/>
</dbReference>
<organism evidence="2 3">
    <name type="scientific">Simkania negevensis</name>
    <dbReference type="NCBI Taxonomy" id="83561"/>
    <lineage>
        <taxon>Bacteria</taxon>
        <taxon>Pseudomonadati</taxon>
        <taxon>Chlamydiota</taxon>
        <taxon>Chlamydiia</taxon>
        <taxon>Parachlamydiales</taxon>
        <taxon>Simkaniaceae</taxon>
        <taxon>Simkania</taxon>
    </lineage>
</organism>